<organism evidence="8 11">
    <name type="scientific">Entamoeba histolytica</name>
    <dbReference type="NCBI Taxonomy" id="5759"/>
    <lineage>
        <taxon>Eukaryota</taxon>
        <taxon>Amoebozoa</taxon>
        <taxon>Evosea</taxon>
        <taxon>Archamoebae</taxon>
        <taxon>Mastigamoebida</taxon>
        <taxon>Entamoebidae</taxon>
        <taxon>Entamoeba</taxon>
    </lineage>
</organism>
<evidence type="ECO:0000256" key="6">
    <source>
        <dbReference type="ARBA" id="ARBA00023136"/>
    </source>
</evidence>
<protein>
    <recommendedName>
        <fullName evidence="4">Ras modification protein ERF4</fullName>
    </recommendedName>
</protein>
<comment type="similarity">
    <text evidence="2">Belongs to the ERF4 family.</text>
</comment>
<evidence type="ECO:0000256" key="1">
    <source>
        <dbReference type="ARBA" id="ARBA00004406"/>
    </source>
</evidence>
<dbReference type="VEuPathDB" id="AmoebaDB:KM1_137980"/>
<evidence type="ECO:0000259" key="7">
    <source>
        <dbReference type="Pfam" id="PF10256"/>
    </source>
</evidence>
<dbReference type="AlphaFoldDB" id="A0A5K1VLV9"/>
<dbReference type="InterPro" id="IPR019383">
    <property type="entry name" value="Golgin_A_7/ERF4"/>
</dbReference>
<feature type="domain" description="Golgin subfamily A member 7/ERF4" evidence="7">
    <location>
        <begin position="8"/>
        <end position="118"/>
    </location>
</feature>
<dbReference type="EMBL" id="BDEQ01000001">
    <property type="protein sequence ID" value="GAT96684.1"/>
    <property type="molecule type" value="Genomic_DNA"/>
</dbReference>
<evidence type="ECO:0000313" key="8">
    <source>
        <dbReference type="EMBL" id="GAT91735.1"/>
    </source>
</evidence>
<accession>A0A5K1VLV9</accession>
<dbReference type="Pfam" id="PF10256">
    <property type="entry name" value="Erf4"/>
    <property type="match status" value="1"/>
</dbReference>
<dbReference type="PANTHER" id="PTHR13254">
    <property type="entry name" value="GOLGI AUTOANTIGEN, GOLGIN SUBFAMILY A, 7"/>
    <property type="match status" value="1"/>
</dbReference>
<dbReference type="PANTHER" id="PTHR13254:SF0">
    <property type="entry name" value="GOLGIN SUBFAMILY A MEMBER 7_ERF4 DOMAIN-CONTAINING PROTEIN"/>
    <property type="match status" value="1"/>
</dbReference>
<dbReference type="GO" id="GO:0002178">
    <property type="term" value="C:palmitoyltransferase complex"/>
    <property type="evidence" value="ECO:0007669"/>
    <property type="project" value="TreeGrafter"/>
</dbReference>
<dbReference type="VEuPathDB" id="AmoebaDB:EHI_111030"/>
<comment type="caution">
    <text evidence="8">The sequence shown here is derived from an EMBL/GenBank/DDBJ whole genome shotgun (WGS) entry which is preliminary data.</text>
</comment>
<proteinExistence type="inferred from homology"/>
<evidence type="ECO:0000256" key="2">
    <source>
        <dbReference type="ARBA" id="ARBA00007732"/>
    </source>
</evidence>
<evidence type="ECO:0000256" key="5">
    <source>
        <dbReference type="ARBA" id="ARBA00022824"/>
    </source>
</evidence>
<gene>
    <name evidence="9" type="ORF">CL6EHI_111030</name>
    <name evidence="10" type="ORF">CL6EHI_121360</name>
    <name evidence="8" type="ORF">CL6EHI_148950</name>
</gene>
<dbReference type="InterPro" id="IPR051371">
    <property type="entry name" value="Ras_palmitoyltransferase"/>
</dbReference>
<sequence length="126" mass="14898">MQTPQYQIVSIDRDYSKGLTPRFFTRLPPQLIGIIEKNEFETIITQVNQYFIEAENITWKTIIEESCSCLSCGLTNCCFKNQYHRKMIELQEYLIQLNRKFPSLQFIHPINNGFLCFEISIFSSQE</sequence>
<comment type="subcellular location">
    <subcellularLocation>
        <location evidence="1">Endoplasmic reticulum membrane</location>
        <topology evidence="1">Peripheral membrane protein</topology>
    </subcellularLocation>
</comment>
<dbReference type="GO" id="GO:0006612">
    <property type="term" value="P:protein targeting to membrane"/>
    <property type="evidence" value="ECO:0007669"/>
    <property type="project" value="TreeGrafter"/>
</dbReference>
<evidence type="ECO:0000313" key="10">
    <source>
        <dbReference type="EMBL" id="GAT98137.1"/>
    </source>
</evidence>
<evidence type="ECO:0000256" key="3">
    <source>
        <dbReference type="ARBA" id="ARBA00011396"/>
    </source>
</evidence>
<dbReference type="Proteomes" id="UP000078387">
    <property type="component" value="Unassembled WGS sequence"/>
</dbReference>
<dbReference type="EMBL" id="BDEQ01000001">
    <property type="protein sequence ID" value="GAT91735.1"/>
    <property type="molecule type" value="Genomic_DNA"/>
</dbReference>
<keyword evidence="5" id="KW-0256">Endoplasmic reticulum</keyword>
<keyword evidence="6" id="KW-0472">Membrane</keyword>
<evidence type="ECO:0000313" key="11">
    <source>
        <dbReference type="Proteomes" id="UP000078387"/>
    </source>
</evidence>
<reference evidence="8 11" key="1">
    <citation type="submission" date="2016-05" db="EMBL/GenBank/DDBJ databases">
        <title>First whole genome sequencing of Entamoeba histolytica HM1:IMSS-clone-6.</title>
        <authorList>
            <person name="Mukherjee Avik.K."/>
            <person name="Izumyama S."/>
            <person name="Nakada-Tsukui K."/>
            <person name="Nozaki T."/>
        </authorList>
    </citation>
    <scope>NUCLEOTIDE SEQUENCE [LARGE SCALE GENOMIC DNA]</scope>
    <source>
        <strain evidence="8 11">HM1:IMSS clone 6</strain>
    </source>
</reference>
<comment type="subunit">
    <text evidence="3">Interacts with ERF2.</text>
</comment>
<dbReference type="VEuPathDB" id="AmoebaDB:EHI5A_227630"/>
<dbReference type="GO" id="GO:0005789">
    <property type="term" value="C:endoplasmic reticulum membrane"/>
    <property type="evidence" value="ECO:0007669"/>
    <property type="project" value="UniProtKB-SubCell"/>
</dbReference>
<dbReference type="OMA" id="FIYICTE"/>
<evidence type="ECO:0000313" key="9">
    <source>
        <dbReference type="EMBL" id="GAT96684.1"/>
    </source>
</evidence>
<name>A0A5K1VLV9_ENTHI</name>
<dbReference type="EMBL" id="BDEQ01000001">
    <property type="protein sequence ID" value="GAT98137.1"/>
    <property type="molecule type" value="Genomic_DNA"/>
</dbReference>
<evidence type="ECO:0000256" key="4">
    <source>
        <dbReference type="ARBA" id="ARBA00018463"/>
    </source>
</evidence>